<accession>A0A8J2BKC4</accession>
<evidence type="ECO:0000256" key="1">
    <source>
        <dbReference type="ARBA" id="ARBA00022729"/>
    </source>
</evidence>
<dbReference type="RefSeq" id="WP_174582300.1">
    <property type="nucleotide sequence ID" value="NZ_CAJNOB010000045.1"/>
</dbReference>
<evidence type="ECO:0000313" key="7">
    <source>
        <dbReference type="EMBL" id="CAF0702352.1"/>
    </source>
</evidence>
<evidence type="ECO:0000256" key="2">
    <source>
        <dbReference type="ARBA" id="ARBA00023136"/>
    </source>
</evidence>
<feature type="repeat" description="TPR" evidence="4">
    <location>
        <begin position="87"/>
        <end position="120"/>
    </location>
</feature>
<dbReference type="Proteomes" id="UP000663859">
    <property type="component" value="Unassembled WGS sequence"/>
</dbReference>
<evidence type="ECO:0000256" key="5">
    <source>
        <dbReference type="SAM" id="MobiDB-lite"/>
    </source>
</evidence>
<dbReference type="InterPro" id="IPR017689">
    <property type="entry name" value="BamD"/>
</dbReference>
<keyword evidence="1" id="KW-0732">Signal</keyword>
<dbReference type="AlphaFoldDB" id="A0A8J2BKC4"/>
<dbReference type="InterPro" id="IPR039565">
    <property type="entry name" value="BamD-like"/>
</dbReference>
<keyword evidence="4" id="KW-0802">TPR repeat</keyword>
<organism evidence="7 8">
    <name type="scientific">Candidatus Methylacidithermus pantelleriae</name>
    <dbReference type="NCBI Taxonomy" id="2744239"/>
    <lineage>
        <taxon>Bacteria</taxon>
        <taxon>Pseudomonadati</taxon>
        <taxon>Verrucomicrobiota</taxon>
        <taxon>Methylacidiphilae</taxon>
        <taxon>Methylacidiphilales</taxon>
        <taxon>Methylacidiphilaceae</taxon>
        <taxon>Candidatus Methylacidithermus</taxon>
    </lineage>
</organism>
<dbReference type="NCBIfam" id="TIGR03302">
    <property type="entry name" value="OM_YfiO"/>
    <property type="match status" value="1"/>
</dbReference>
<dbReference type="Pfam" id="PF13525">
    <property type="entry name" value="YfiO"/>
    <property type="match status" value="1"/>
</dbReference>
<evidence type="ECO:0000256" key="3">
    <source>
        <dbReference type="ARBA" id="ARBA00023237"/>
    </source>
</evidence>
<proteinExistence type="predicted"/>
<comment type="caution">
    <text evidence="7">The sequence shown here is derived from an EMBL/GenBank/DDBJ whole genome shotgun (WGS) entry which is preliminary data.</text>
</comment>
<dbReference type="InterPro" id="IPR019734">
    <property type="entry name" value="TPR_rpt"/>
</dbReference>
<sequence length="353" mass="40597">MWPPFRFAIWILALEIWLAWLPWVQGALVWRPGEGWMDESTGAGLSASSSRDQLEIVHKLEAQGDYEGALQASRILVRKWPFSFFAPEAQFKIGLYLERRGEFWEANKAYDKMVEKYPNSPFFDEALEHKFKIGNLYLSGEPKRLWRIPVGSAMDRAVQIFESIVKAAPYGRLAPEAQFRLGLAKEKQKKFAEAVTEYNKVLERYANSPVASEAQYQIGYAWMQASREPEYDQTAAQKAIEAFQDFLVRYPDSEKVEAAKGHIARLQAKEREGTFAIAKFYEEQHNLKAAFIYYSDVVRQDPDSEEGRLAKKKVEELRPRVEKDLGLPEERSKSVENDKQANAKTSDRANLPQ</sequence>
<dbReference type="Gene3D" id="1.25.40.10">
    <property type="entry name" value="Tetratricopeptide repeat domain"/>
    <property type="match status" value="2"/>
</dbReference>
<dbReference type="InterPro" id="IPR011990">
    <property type="entry name" value="TPR-like_helical_dom_sf"/>
</dbReference>
<keyword evidence="3" id="KW-0998">Cell outer membrane</keyword>
<reference evidence="7" key="1">
    <citation type="submission" date="2021-02" db="EMBL/GenBank/DDBJ databases">
        <authorList>
            <person name="Cremers G."/>
            <person name="Picone N."/>
        </authorList>
    </citation>
    <scope>NUCLEOTIDE SEQUENCE</scope>
    <source>
        <strain evidence="7">PQ17</strain>
    </source>
</reference>
<feature type="domain" description="Outer membrane lipoprotein BamD-like" evidence="6">
    <location>
        <begin position="154"/>
        <end position="307"/>
    </location>
</feature>
<keyword evidence="2" id="KW-0472">Membrane</keyword>
<protein>
    <submittedName>
        <fullName evidence="7">Beta-barrel assembly machine subunit BamD</fullName>
    </submittedName>
</protein>
<name>A0A8J2BKC4_9BACT</name>
<dbReference type="SMART" id="SM00028">
    <property type="entry name" value="TPR"/>
    <property type="match status" value="3"/>
</dbReference>
<dbReference type="PROSITE" id="PS50005">
    <property type="entry name" value="TPR"/>
    <property type="match status" value="2"/>
</dbReference>
<gene>
    <name evidence="7" type="ORF">MPNT_50046</name>
</gene>
<dbReference type="Pfam" id="PF13432">
    <property type="entry name" value="TPR_16"/>
    <property type="match status" value="1"/>
</dbReference>
<feature type="compositionally biased region" description="Basic and acidic residues" evidence="5">
    <location>
        <begin position="320"/>
        <end position="347"/>
    </location>
</feature>
<evidence type="ECO:0000259" key="6">
    <source>
        <dbReference type="Pfam" id="PF13525"/>
    </source>
</evidence>
<feature type="repeat" description="TPR" evidence="4">
    <location>
        <begin position="175"/>
        <end position="208"/>
    </location>
</feature>
<dbReference type="EMBL" id="CAJNOB010000045">
    <property type="protein sequence ID" value="CAF0702352.1"/>
    <property type="molecule type" value="Genomic_DNA"/>
</dbReference>
<keyword evidence="8" id="KW-1185">Reference proteome</keyword>
<evidence type="ECO:0000313" key="8">
    <source>
        <dbReference type="Proteomes" id="UP000663859"/>
    </source>
</evidence>
<feature type="region of interest" description="Disordered" evidence="5">
    <location>
        <begin position="320"/>
        <end position="353"/>
    </location>
</feature>
<evidence type="ECO:0000256" key="4">
    <source>
        <dbReference type="PROSITE-ProRule" id="PRU00339"/>
    </source>
</evidence>
<dbReference type="SUPFAM" id="SSF48452">
    <property type="entry name" value="TPR-like"/>
    <property type="match status" value="1"/>
</dbReference>